<dbReference type="EMBL" id="ANIY01004549">
    <property type="protein sequence ID" value="ETP28712.1"/>
    <property type="molecule type" value="Genomic_DNA"/>
</dbReference>
<sequence>MHLMRSIQTALVVISPVLGKSSFHLDRMLSIVMTSASFISCLATSPTSMCPLSHQPCVAGRNAVEVTTAAVVPAASIFIVAGACWSGDEKGIEGHERQQAQQAQDEVACSRIN</sequence>
<organism evidence="1 2">
    <name type="scientific">Phytophthora nicotianae P10297</name>
    <dbReference type="NCBI Taxonomy" id="1317064"/>
    <lineage>
        <taxon>Eukaryota</taxon>
        <taxon>Sar</taxon>
        <taxon>Stramenopiles</taxon>
        <taxon>Oomycota</taxon>
        <taxon>Peronosporomycetes</taxon>
        <taxon>Peronosporales</taxon>
        <taxon>Peronosporaceae</taxon>
        <taxon>Phytophthora</taxon>
    </lineage>
</organism>
<comment type="caution">
    <text evidence="1">The sequence shown here is derived from an EMBL/GenBank/DDBJ whole genome shotgun (WGS) entry which is preliminary data.</text>
</comment>
<protein>
    <submittedName>
        <fullName evidence="1">Uncharacterized protein</fullName>
    </submittedName>
</protein>
<dbReference type="Proteomes" id="UP000018948">
    <property type="component" value="Unassembled WGS sequence"/>
</dbReference>
<proteinExistence type="predicted"/>
<gene>
    <name evidence="1" type="ORF">F442_22011</name>
</gene>
<accession>W2Y1Y0</accession>
<evidence type="ECO:0000313" key="1">
    <source>
        <dbReference type="EMBL" id="ETP28712.1"/>
    </source>
</evidence>
<evidence type="ECO:0000313" key="2">
    <source>
        <dbReference type="Proteomes" id="UP000018948"/>
    </source>
</evidence>
<name>W2Y1Y0_PHYNI</name>
<reference evidence="1 2" key="1">
    <citation type="submission" date="2013-11" db="EMBL/GenBank/DDBJ databases">
        <title>The Genome Sequence of Phytophthora parasitica P10297.</title>
        <authorList>
            <consortium name="The Broad Institute Genomics Platform"/>
            <person name="Russ C."/>
            <person name="Tyler B."/>
            <person name="Panabieres F."/>
            <person name="Shan W."/>
            <person name="Tripathy S."/>
            <person name="Grunwald N."/>
            <person name="Machado M."/>
            <person name="Johnson C.S."/>
            <person name="Walker B."/>
            <person name="Young S.K."/>
            <person name="Zeng Q."/>
            <person name="Gargeya S."/>
            <person name="Fitzgerald M."/>
            <person name="Haas B."/>
            <person name="Abouelleil A."/>
            <person name="Allen A.W."/>
            <person name="Alvarado L."/>
            <person name="Arachchi H.M."/>
            <person name="Berlin A.M."/>
            <person name="Chapman S.B."/>
            <person name="Gainer-Dewar J."/>
            <person name="Goldberg J."/>
            <person name="Griggs A."/>
            <person name="Gujja S."/>
            <person name="Hansen M."/>
            <person name="Howarth C."/>
            <person name="Imamovic A."/>
            <person name="Ireland A."/>
            <person name="Larimer J."/>
            <person name="McCowan C."/>
            <person name="Murphy C."/>
            <person name="Pearson M."/>
            <person name="Poon T.W."/>
            <person name="Priest M."/>
            <person name="Roberts A."/>
            <person name="Saif S."/>
            <person name="Shea T."/>
            <person name="Sisk P."/>
            <person name="Sykes S."/>
            <person name="Wortman J."/>
            <person name="Nusbaum C."/>
            <person name="Birren B."/>
        </authorList>
    </citation>
    <scope>NUCLEOTIDE SEQUENCE [LARGE SCALE GENOMIC DNA]</scope>
    <source>
        <strain evidence="1 2">P10297</strain>
    </source>
</reference>
<dbReference type="AlphaFoldDB" id="W2Y1Y0"/>